<reference evidence="1 2" key="1">
    <citation type="journal article" date="2018" name="Sci. Rep.">
        <title>Genomic signatures of local adaptation to the degree of environmental predictability in rotifers.</title>
        <authorList>
            <person name="Franch-Gras L."/>
            <person name="Hahn C."/>
            <person name="Garcia-Roger E.M."/>
            <person name="Carmona M.J."/>
            <person name="Serra M."/>
            <person name="Gomez A."/>
        </authorList>
    </citation>
    <scope>NUCLEOTIDE SEQUENCE [LARGE SCALE GENOMIC DNA]</scope>
    <source>
        <strain evidence="1">HYR1</strain>
    </source>
</reference>
<comment type="caution">
    <text evidence="1">The sequence shown here is derived from an EMBL/GenBank/DDBJ whole genome shotgun (WGS) entry which is preliminary data.</text>
</comment>
<evidence type="ECO:0000313" key="1">
    <source>
        <dbReference type="EMBL" id="RNA42223.1"/>
    </source>
</evidence>
<dbReference type="EMBL" id="REGN01000397">
    <property type="protein sequence ID" value="RNA42223.1"/>
    <property type="molecule type" value="Genomic_DNA"/>
</dbReference>
<protein>
    <submittedName>
        <fullName evidence="1">Uncharacterized protein</fullName>
    </submittedName>
</protein>
<sequence length="88" mass="10004">MIKSGNRLLDDRTRLDTFRHLKSPVKSNYTLNKNDNLPVFGTILRKETCALFNPLYLLGLGTDVLSGMLSEKIMARTIMLNTHTHEKA</sequence>
<accession>A0A3M7T2F3</accession>
<keyword evidence="2" id="KW-1185">Reference proteome</keyword>
<evidence type="ECO:0000313" key="2">
    <source>
        <dbReference type="Proteomes" id="UP000276133"/>
    </source>
</evidence>
<organism evidence="1 2">
    <name type="scientific">Brachionus plicatilis</name>
    <name type="common">Marine rotifer</name>
    <name type="synonym">Brachionus muelleri</name>
    <dbReference type="NCBI Taxonomy" id="10195"/>
    <lineage>
        <taxon>Eukaryota</taxon>
        <taxon>Metazoa</taxon>
        <taxon>Spiralia</taxon>
        <taxon>Gnathifera</taxon>
        <taxon>Rotifera</taxon>
        <taxon>Eurotatoria</taxon>
        <taxon>Monogononta</taxon>
        <taxon>Pseudotrocha</taxon>
        <taxon>Ploima</taxon>
        <taxon>Brachionidae</taxon>
        <taxon>Brachionus</taxon>
    </lineage>
</organism>
<dbReference type="AlphaFoldDB" id="A0A3M7T2F3"/>
<dbReference type="Proteomes" id="UP000276133">
    <property type="component" value="Unassembled WGS sequence"/>
</dbReference>
<proteinExistence type="predicted"/>
<gene>
    <name evidence="1" type="ORF">BpHYR1_054258</name>
</gene>
<name>A0A3M7T2F3_BRAPC</name>